<dbReference type="InterPro" id="IPR054722">
    <property type="entry name" value="PolX-like_BBD"/>
</dbReference>
<keyword evidence="3" id="KW-0378">Hydrolase</keyword>
<feature type="domain" description="Integrase catalytic" evidence="5">
    <location>
        <begin position="163"/>
        <end position="344"/>
    </location>
</feature>
<evidence type="ECO:0000256" key="2">
    <source>
        <dbReference type="ARBA" id="ARBA00022723"/>
    </source>
</evidence>
<dbReference type="PROSITE" id="PS50994">
    <property type="entry name" value="INTEGRASE"/>
    <property type="match status" value="1"/>
</dbReference>
<dbReference type="Pfam" id="PF07727">
    <property type="entry name" value="RVT_2"/>
    <property type="match status" value="1"/>
</dbReference>
<sequence>MAVRGRGRSSSQEWANTVNNGGEPAAVEPSLNPSESVTLSLEEYEQLLHRSVANFATPATSSSPGAFVASHGESWMLDSGATTHLNGNCSHFSTLSTSHKFPPVLLANGSYPPISGSGTIQSTNHLTLTNDLQTQRTIGGGHECGGLYFLNTSPPVAVCALSASVSPLQWHCRLGHPFFLTLKKVLPIKSPRLECESCELGKHHRASFPLELTNNTWVYLLKDRYEVPTIITSFYNEINTQFSVNIHIFRTDNALEFVRKAVFDFCDSKRILHQTSCPYTSQQNGVAERKHHHLLDVARTIMTHMHVPKSYRGDVILTACYLINRIPSSVLSRDTPYSCIFPDRPLFGVTPRVFVRVCFVHVHSPTLDKLSPHSVKCIFQGYSRVPKGYRCYDPQYRWFFTSADVTLFESTPYYSPNSSPVIPHTSIPLPIPTLTIPPHKEPPTRPLQVYSCRNHSTNTTLTVPPGLLPTAAPGNPSATPANDFPIALQKGKRSCTTLPLAHSLSFQYLSPNYRAFSVSFSSISIPNTYCEALWHPAWKMNMDDEMSALISRGTWELVEVPPNANVVAFRWVFTLKFQTDGTLERYKTRLIAKGFTQTYGVDYFEIFSLVTRLNSIRALFSSAVNLN</sequence>
<dbReference type="Pfam" id="PF25597">
    <property type="entry name" value="SH3_retrovirus"/>
    <property type="match status" value="1"/>
</dbReference>
<evidence type="ECO:0000259" key="5">
    <source>
        <dbReference type="PROSITE" id="PS50994"/>
    </source>
</evidence>
<dbReference type="GO" id="GO:0006508">
    <property type="term" value="P:proteolysis"/>
    <property type="evidence" value="ECO:0007669"/>
    <property type="project" value="UniProtKB-KW"/>
</dbReference>
<dbReference type="PANTHER" id="PTHR42648:SF28">
    <property type="entry name" value="TRANSPOSON-ENCODED PROTEIN WITH RIBONUCLEASE H-LIKE AND RETROVIRUS ZINC FINGER-LIKE DOMAINS"/>
    <property type="match status" value="1"/>
</dbReference>
<keyword evidence="2" id="KW-0479">Metal-binding</keyword>
<reference evidence="6" key="1">
    <citation type="submission" date="2020-06" db="EMBL/GenBank/DDBJ databases">
        <authorList>
            <person name="Li T."/>
            <person name="Hu X."/>
            <person name="Zhang T."/>
            <person name="Song X."/>
            <person name="Zhang H."/>
            <person name="Dai N."/>
            <person name="Sheng W."/>
            <person name="Hou X."/>
            <person name="Wei L."/>
        </authorList>
    </citation>
    <scope>NUCLEOTIDE SEQUENCE</scope>
    <source>
        <strain evidence="6">G01</strain>
        <tissue evidence="6">Leaf</tissue>
    </source>
</reference>
<comment type="caution">
    <text evidence="6">The sequence shown here is derived from an EMBL/GenBank/DDBJ whole genome shotgun (WGS) entry which is preliminary data.</text>
</comment>
<dbReference type="GO" id="GO:0008233">
    <property type="term" value="F:peptidase activity"/>
    <property type="evidence" value="ECO:0007669"/>
    <property type="project" value="UniProtKB-KW"/>
</dbReference>
<dbReference type="Gene3D" id="3.30.420.10">
    <property type="entry name" value="Ribonuclease H-like superfamily/Ribonuclease H"/>
    <property type="match status" value="1"/>
</dbReference>
<gene>
    <name evidence="6" type="ORF">Sangu_2890600</name>
</gene>
<dbReference type="InterPro" id="IPR036397">
    <property type="entry name" value="RNaseH_sf"/>
</dbReference>
<dbReference type="AlphaFoldDB" id="A0AAW2IMR9"/>
<proteinExistence type="predicted"/>
<organism evidence="6">
    <name type="scientific">Sesamum angustifolium</name>
    <dbReference type="NCBI Taxonomy" id="2727405"/>
    <lineage>
        <taxon>Eukaryota</taxon>
        <taxon>Viridiplantae</taxon>
        <taxon>Streptophyta</taxon>
        <taxon>Embryophyta</taxon>
        <taxon>Tracheophyta</taxon>
        <taxon>Spermatophyta</taxon>
        <taxon>Magnoliopsida</taxon>
        <taxon>eudicotyledons</taxon>
        <taxon>Gunneridae</taxon>
        <taxon>Pentapetalae</taxon>
        <taxon>asterids</taxon>
        <taxon>lamiids</taxon>
        <taxon>Lamiales</taxon>
        <taxon>Pedaliaceae</taxon>
        <taxon>Sesamum</taxon>
    </lineage>
</organism>
<dbReference type="PANTHER" id="PTHR42648">
    <property type="entry name" value="TRANSPOSASE, PUTATIVE-RELATED"/>
    <property type="match status" value="1"/>
</dbReference>
<keyword evidence="1" id="KW-0645">Protease</keyword>
<dbReference type="GO" id="GO:0046872">
    <property type="term" value="F:metal ion binding"/>
    <property type="evidence" value="ECO:0007669"/>
    <property type="project" value="UniProtKB-KW"/>
</dbReference>
<feature type="region of interest" description="Disordered" evidence="4">
    <location>
        <begin position="1"/>
        <end position="34"/>
    </location>
</feature>
<evidence type="ECO:0000256" key="4">
    <source>
        <dbReference type="SAM" id="MobiDB-lite"/>
    </source>
</evidence>
<dbReference type="GO" id="GO:0015074">
    <property type="term" value="P:DNA integration"/>
    <property type="evidence" value="ECO:0007669"/>
    <property type="project" value="InterPro"/>
</dbReference>
<dbReference type="InterPro" id="IPR025724">
    <property type="entry name" value="GAG-pre-integrase_dom"/>
</dbReference>
<dbReference type="Pfam" id="PF22936">
    <property type="entry name" value="Pol_BBD"/>
    <property type="match status" value="1"/>
</dbReference>
<feature type="compositionally biased region" description="Polar residues" evidence="4">
    <location>
        <begin position="8"/>
        <end position="20"/>
    </location>
</feature>
<dbReference type="InterPro" id="IPR039537">
    <property type="entry name" value="Retrotran_Ty1/copia-like"/>
</dbReference>
<evidence type="ECO:0000256" key="1">
    <source>
        <dbReference type="ARBA" id="ARBA00022670"/>
    </source>
</evidence>
<reference evidence="6" key="2">
    <citation type="journal article" date="2024" name="Plant">
        <title>Genomic evolution and insights into agronomic trait innovations of Sesamum species.</title>
        <authorList>
            <person name="Miao H."/>
            <person name="Wang L."/>
            <person name="Qu L."/>
            <person name="Liu H."/>
            <person name="Sun Y."/>
            <person name="Le M."/>
            <person name="Wang Q."/>
            <person name="Wei S."/>
            <person name="Zheng Y."/>
            <person name="Lin W."/>
            <person name="Duan Y."/>
            <person name="Cao H."/>
            <person name="Xiong S."/>
            <person name="Wang X."/>
            <person name="Wei L."/>
            <person name="Li C."/>
            <person name="Ma Q."/>
            <person name="Ju M."/>
            <person name="Zhao R."/>
            <person name="Li G."/>
            <person name="Mu C."/>
            <person name="Tian Q."/>
            <person name="Mei H."/>
            <person name="Zhang T."/>
            <person name="Gao T."/>
            <person name="Zhang H."/>
        </authorList>
    </citation>
    <scope>NUCLEOTIDE SEQUENCE</scope>
    <source>
        <strain evidence="6">G01</strain>
    </source>
</reference>
<accession>A0AAW2IMR9</accession>
<dbReference type="InterPro" id="IPR001584">
    <property type="entry name" value="Integrase_cat-core"/>
</dbReference>
<protein>
    <submittedName>
        <fullName evidence="6">Retrovirus-related Pol polyprotein from transposon RE2</fullName>
    </submittedName>
</protein>
<name>A0AAW2IMR9_9LAMI</name>
<dbReference type="Pfam" id="PF13976">
    <property type="entry name" value="gag_pre-integrs"/>
    <property type="match status" value="1"/>
</dbReference>
<dbReference type="SUPFAM" id="SSF53098">
    <property type="entry name" value="Ribonuclease H-like"/>
    <property type="match status" value="1"/>
</dbReference>
<evidence type="ECO:0000313" key="6">
    <source>
        <dbReference type="EMBL" id="KAL0283440.1"/>
    </source>
</evidence>
<evidence type="ECO:0000256" key="3">
    <source>
        <dbReference type="ARBA" id="ARBA00022801"/>
    </source>
</evidence>
<dbReference type="EMBL" id="JACGWK010001727">
    <property type="protein sequence ID" value="KAL0283440.1"/>
    <property type="molecule type" value="Genomic_DNA"/>
</dbReference>
<dbReference type="InterPro" id="IPR012337">
    <property type="entry name" value="RNaseH-like_sf"/>
</dbReference>
<dbReference type="GO" id="GO:0003676">
    <property type="term" value="F:nucleic acid binding"/>
    <property type="evidence" value="ECO:0007669"/>
    <property type="project" value="InterPro"/>
</dbReference>
<dbReference type="InterPro" id="IPR013103">
    <property type="entry name" value="RVT_2"/>
</dbReference>
<dbReference type="InterPro" id="IPR057670">
    <property type="entry name" value="SH3_retrovirus"/>
</dbReference>